<protein>
    <recommendedName>
        <fullName evidence="4">DUF2861 domain-containing protein</fullName>
    </recommendedName>
</protein>
<dbReference type="InterPro" id="IPR021290">
    <property type="entry name" value="DUF2861"/>
</dbReference>
<dbReference type="EMBL" id="LDOT01000034">
    <property type="protein sequence ID" value="KLV03322.1"/>
    <property type="molecule type" value="Genomic_DNA"/>
</dbReference>
<proteinExistence type="predicted"/>
<evidence type="ECO:0008006" key="4">
    <source>
        <dbReference type="Google" id="ProtNLM"/>
    </source>
</evidence>
<dbReference type="AlphaFoldDB" id="A0A0J1JMG2"/>
<name>A0A0J1JMG2_9GAMM</name>
<dbReference type="Pfam" id="PF11060">
    <property type="entry name" value="DUF2861"/>
    <property type="match status" value="1"/>
</dbReference>
<reference evidence="2 3" key="1">
    <citation type="submission" date="2015-05" db="EMBL/GenBank/DDBJ databases">
        <title>Photobacterium galathea sp. nov.</title>
        <authorList>
            <person name="Machado H."/>
            <person name="Gram L."/>
        </authorList>
    </citation>
    <scope>NUCLEOTIDE SEQUENCE [LARGE SCALE GENOMIC DNA]</scope>
    <source>
        <strain evidence="2 3">CGMCC 1.12159</strain>
    </source>
</reference>
<gene>
    <name evidence="2" type="ORF">ABT56_19535</name>
</gene>
<comment type="caution">
    <text evidence="2">The sequence shown here is derived from an EMBL/GenBank/DDBJ whole genome shotgun (WGS) entry which is preliminary data.</text>
</comment>
<feature type="chain" id="PRO_5005253665" description="DUF2861 domain-containing protein" evidence="1">
    <location>
        <begin position="25"/>
        <end position="290"/>
    </location>
</feature>
<evidence type="ECO:0000313" key="2">
    <source>
        <dbReference type="EMBL" id="KLV03322.1"/>
    </source>
</evidence>
<organism evidence="2 3">
    <name type="scientific">Photobacterium aquae</name>
    <dbReference type="NCBI Taxonomy" id="1195763"/>
    <lineage>
        <taxon>Bacteria</taxon>
        <taxon>Pseudomonadati</taxon>
        <taxon>Pseudomonadota</taxon>
        <taxon>Gammaproteobacteria</taxon>
        <taxon>Vibrionales</taxon>
        <taxon>Vibrionaceae</taxon>
        <taxon>Photobacterium</taxon>
    </lineage>
</organism>
<keyword evidence="1" id="KW-0732">Signal</keyword>
<dbReference type="PATRIC" id="fig|1195763.3.peg.4182"/>
<dbReference type="STRING" id="1195763.ABT56_19535"/>
<dbReference type="Proteomes" id="UP000036097">
    <property type="component" value="Unassembled WGS sequence"/>
</dbReference>
<feature type="signal peptide" evidence="1">
    <location>
        <begin position="1"/>
        <end position="24"/>
    </location>
</feature>
<evidence type="ECO:0000313" key="3">
    <source>
        <dbReference type="Proteomes" id="UP000036097"/>
    </source>
</evidence>
<accession>A0A0J1JMG2</accession>
<dbReference type="OrthoDB" id="5914970at2"/>
<sequence>MPRIPVVFSMLLLNSVLCIPSVQAAWFPQQDVLTVAHQKLLEGSSAESFDAMIQAWQGKPTEEQEANLNALLNLAVTEDCGRSLDATRFPAWLKSLTVQREMIQNQSQVLPKLAITGTSSKQIKHIDFIRWPQEKVLSASPGRLSGDYFSIETKRLEKASSAGLYQLIINTGDGEEFKEWVILSPPKRKQWINWVDSRTWRIEKNGLPDKACPTPILSMNIYDLNDTSWTPLWTENVDGRLPTSLPEVDLPDGRYWLSVGIIESRWQGELSVLDIQSITRPVDHTGDSFK</sequence>
<keyword evidence="3" id="KW-1185">Reference proteome</keyword>
<evidence type="ECO:0000256" key="1">
    <source>
        <dbReference type="SAM" id="SignalP"/>
    </source>
</evidence>